<dbReference type="RefSeq" id="WP_115880358.1">
    <property type="nucleotide sequence ID" value="NZ_QTTQ01000010.1"/>
</dbReference>
<evidence type="ECO:0000313" key="4">
    <source>
        <dbReference type="Proteomes" id="UP000256429"/>
    </source>
</evidence>
<dbReference type="AlphaFoldDB" id="A0A3D9RS50"/>
<feature type="domain" description="Lipocalin-like" evidence="2">
    <location>
        <begin position="35"/>
        <end position="110"/>
    </location>
</feature>
<dbReference type="InterPro" id="IPR024311">
    <property type="entry name" value="Lipocalin-like"/>
</dbReference>
<dbReference type="OrthoDB" id="1191317at2"/>
<evidence type="ECO:0000259" key="2">
    <source>
        <dbReference type="Pfam" id="PF13648"/>
    </source>
</evidence>
<keyword evidence="4" id="KW-1185">Reference proteome</keyword>
<dbReference type="Pfam" id="PF13648">
    <property type="entry name" value="Lipocalin_4"/>
    <property type="match status" value="2"/>
</dbReference>
<feature type="signal peptide" evidence="1">
    <location>
        <begin position="1"/>
        <end position="21"/>
    </location>
</feature>
<dbReference type="Proteomes" id="UP000256429">
    <property type="component" value="Unassembled WGS sequence"/>
</dbReference>
<name>A0A3D9RS50_9FLAO</name>
<gene>
    <name evidence="3" type="ORF">BX611_1855</name>
</gene>
<organism evidence="3 4">
    <name type="scientific">Lutibacter oceani</name>
    <dbReference type="NCBI Taxonomy" id="1853311"/>
    <lineage>
        <taxon>Bacteria</taxon>
        <taxon>Pseudomonadati</taxon>
        <taxon>Bacteroidota</taxon>
        <taxon>Flavobacteriia</taxon>
        <taxon>Flavobacteriales</taxon>
        <taxon>Flavobacteriaceae</taxon>
        <taxon>Lutibacter</taxon>
    </lineage>
</organism>
<sequence>MKKLIVFLTTAFIVLSFNACSNDNNDTNENNPDAIIGKWRVNQLLIKVDDQYEDDLLTECDKKSTIDFFENGTYQLKVFEFNDDESICVAQEIINGTWENSDNNSYSISDFEIPEMTLSLEVKVTFESNKMILELSGTINFEDEEIDIWLKMIFIDNNDYVPDNIIGKWQLDQEFEDAIEVELTECEKSMTLELFEDGIYEEKDFYDEGSECIAVEIKKGTWKNLGDDMYEITGIDIPEVKVTFESDTTKMIVEFSKTVDEVTHTQKLIFLKV</sequence>
<comment type="caution">
    <text evidence="3">The sequence shown here is derived from an EMBL/GenBank/DDBJ whole genome shotgun (WGS) entry which is preliminary data.</text>
</comment>
<feature type="chain" id="PRO_5017813361" description="Lipocalin-like domain-containing protein" evidence="1">
    <location>
        <begin position="22"/>
        <end position="273"/>
    </location>
</feature>
<evidence type="ECO:0000256" key="1">
    <source>
        <dbReference type="SAM" id="SignalP"/>
    </source>
</evidence>
<reference evidence="3 4" key="1">
    <citation type="submission" date="2018-08" db="EMBL/GenBank/DDBJ databases">
        <title>Genomic Encyclopedia of Type Strains, Phase III (KMG-III): the genomes of soil and plant-associated and newly described type strains.</title>
        <authorList>
            <person name="Whitman W."/>
        </authorList>
    </citation>
    <scope>NUCLEOTIDE SEQUENCE [LARGE SCALE GENOMIC DNA]</scope>
    <source>
        <strain evidence="3 4">325-5</strain>
    </source>
</reference>
<protein>
    <recommendedName>
        <fullName evidence="2">Lipocalin-like domain-containing protein</fullName>
    </recommendedName>
</protein>
<evidence type="ECO:0000313" key="3">
    <source>
        <dbReference type="EMBL" id="REE82308.1"/>
    </source>
</evidence>
<keyword evidence="1" id="KW-0732">Signal</keyword>
<dbReference type="EMBL" id="QTTQ01000010">
    <property type="protein sequence ID" value="REE82308.1"/>
    <property type="molecule type" value="Genomic_DNA"/>
</dbReference>
<accession>A0A3D9RS50</accession>
<proteinExistence type="predicted"/>
<feature type="domain" description="Lipocalin-like" evidence="2">
    <location>
        <begin position="165"/>
        <end position="234"/>
    </location>
</feature>